<sequence length="417" mass="45246">MAQKRKIIGSTVVGNIVEYYDFGVYAVFAPTIGALFFPHHDGSTNDILALIVFAIGFLMRPLGGIIFGHIGDVFGRKKALITSIIGMAFATSSIGLIPSYDEIGFWAPALLVAIRLIQGVCIGGEGAGSAVFILEHLDGYKPGLIGSIVMASNMMGTLIATFVGVFISQFFDYNPQSWRYAFLLGGVMGIAGLYLRYGLSETPIFNNLKYDIEYQKKKKKLPILRVLEESWASILLITFLAGVATATAYIIRAYINIFFIRFHNFSPRDSLLLTSMCLIAFILLLPGLGIISDKIGYKKMIIAACISIISLSFPIFYLLSCDNLPSILLGLLLLSVIAALISAPAYPYAIESFTPSLRYSGIAFSWNTGNAIFGGTSPAIAAFLAGFIGETGPSFYLIFISCTFLLVSALLKRVVHT</sequence>
<organism evidence="10 11">
    <name type="scientific">Candidatus Cyrtobacter comes</name>
    <dbReference type="NCBI Taxonomy" id="675776"/>
    <lineage>
        <taxon>Bacteria</taxon>
        <taxon>Pseudomonadati</taxon>
        <taxon>Pseudomonadota</taxon>
        <taxon>Alphaproteobacteria</taxon>
        <taxon>Rickettsiales</taxon>
        <taxon>Candidatus Midichloriaceae</taxon>
        <taxon>Candidatus Cyrtobacter</taxon>
    </lineage>
</organism>
<keyword evidence="3" id="KW-1003">Cell membrane</keyword>
<keyword evidence="6 8" id="KW-1133">Transmembrane helix</keyword>
<feature type="transmembrane region" description="Helical" evidence="8">
    <location>
        <begin position="79"/>
        <end position="97"/>
    </location>
</feature>
<dbReference type="Pfam" id="PF07690">
    <property type="entry name" value="MFS_1"/>
    <property type="match status" value="1"/>
</dbReference>
<dbReference type="Gene3D" id="1.20.1250.20">
    <property type="entry name" value="MFS general substrate transporter like domains"/>
    <property type="match status" value="2"/>
</dbReference>
<feature type="transmembrane region" description="Helical" evidence="8">
    <location>
        <begin position="300"/>
        <end position="320"/>
    </location>
</feature>
<keyword evidence="7 8" id="KW-0472">Membrane</keyword>
<feature type="transmembrane region" description="Helical" evidence="8">
    <location>
        <begin position="177"/>
        <end position="195"/>
    </location>
</feature>
<reference evidence="10 11" key="1">
    <citation type="submission" date="2023-02" db="EMBL/GenBank/DDBJ databases">
        <title>Host association and intracellularity evolved multiple times independently in the Rickettsiales.</title>
        <authorList>
            <person name="Castelli M."/>
            <person name="Nardi T."/>
            <person name="Gammuto L."/>
            <person name="Bellinzona G."/>
            <person name="Sabaneyeva E."/>
            <person name="Potekhin A."/>
            <person name="Serra V."/>
            <person name="Petroni G."/>
            <person name="Sassera D."/>
        </authorList>
    </citation>
    <scope>NUCLEOTIDE SEQUENCE [LARGE SCALE GENOMIC DNA]</scope>
    <source>
        <strain evidence="10 11">BOD18</strain>
    </source>
</reference>
<gene>
    <name evidence="10" type="ORF">Cyrtocomes_00442</name>
</gene>
<protein>
    <submittedName>
        <fullName evidence="10">MFS transporter</fullName>
    </submittedName>
</protein>
<evidence type="ECO:0000313" key="11">
    <source>
        <dbReference type="Proteomes" id="UP001293791"/>
    </source>
</evidence>
<dbReference type="InterPro" id="IPR051084">
    <property type="entry name" value="H+-coupled_symporters"/>
</dbReference>
<evidence type="ECO:0000256" key="3">
    <source>
        <dbReference type="ARBA" id="ARBA00022475"/>
    </source>
</evidence>
<feature type="transmembrane region" description="Helical" evidence="8">
    <location>
        <begin position="144"/>
        <end position="171"/>
    </location>
</feature>
<evidence type="ECO:0000256" key="2">
    <source>
        <dbReference type="ARBA" id="ARBA00022448"/>
    </source>
</evidence>
<feature type="transmembrane region" description="Helical" evidence="8">
    <location>
        <begin position="12"/>
        <end position="35"/>
    </location>
</feature>
<feature type="transmembrane region" description="Helical" evidence="8">
    <location>
        <begin position="271"/>
        <end position="291"/>
    </location>
</feature>
<evidence type="ECO:0000256" key="5">
    <source>
        <dbReference type="ARBA" id="ARBA00022847"/>
    </source>
</evidence>
<feature type="transmembrane region" description="Helical" evidence="8">
    <location>
        <begin position="394"/>
        <end position="411"/>
    </location>
</feature>
<dbReference type="Proteomes" id="UP001293791">
    <property type="component" value="Unassembled WGS sequence"/>
</dbReference>
<dbReference type="InterPro" id="IPR011701">
    <property type="entry name" value="MFS"/>
</dbReference>
<comment type="subcellular location">
    <subcellularLocation>
        <location evidence="1">Cell inner membrane</location>
        <topology evidence="1">Multi-pass membrane protein</topology>
    </subcellularLocation>
</comment>
<accession>A0ABU5L7H3</accession>
<dbReference type="InterPro" id="IPR020846">
    <property type="entry name" value="MFS_dom"/>
</dbReference>
<keyword evidence="5" id="KW-0769">Symport</keyword>
<evidence type="ECO:0000256" key="8">
    <source>
        <dbReference type="SAM" id="Phobius"/>
    </source>
</evidence>
<dbReference type="RefSeq" id="WP_322497562.1">
    <property type="nucleotide sequence ID" value="NZ_JARGYT010000018.1"/>
</dbReference>
<keyword evidence="11" id="KW-1185">Reference proteome</keyword>
<evidence type="ECO:0000256" key="1">
    <source>
        <dbReference type="ARBA" id="ARBA00004429"/>
    </source>
</evidence>
<evidence type="ECO:0000256" key="7">
    <source>
        <dbReference type="ARBA" id="ARBA00023136"/>
    </source>
</evidence>
<comment type="caution">
    <text evidence="10">The sequence shown here is derived from an EMBL/GenBank/DDBJ whole genome shotgun (WGS) entry which is preliminary data.</text>
</comment>
<evidence type="ECO:0000259" key="9">
    <source>
        <dbReference type="PROSITE" id="PS50850"/>
    </source>
</evidence>
<feature type="transmembrane region" description="Helical" evidence="8">
    <location>
        <begin position="226"/>
        <end position="251"/>
    </location>
</feature>
<feature type="transmembrane region" description="Helical" evidence="8">
    <location>
        <begin position="47"/>
        <end position="67"/>
    </location>
</feature>
<keyword evidence="4 8" id="KW-0812">Transmembrane</keyword>
<keyword evidence="2" id="KW-0813">Transport</keyword>
<feature type="domain" description="Major facilitator superfamily (MFS) profile" evidence="9">
    <location>
        <begin position="7"/>
        <end position="417"/>
    </location>
</feature>
<feature type="transmembrane region" description="Helical" evidence="8">
    <location>
        <begin position="370"/>
        <end position="388"/>
    </location>
</feature>
<feature type="transmembrane region" description="Helical" evidence="8">
    <location>
        <begin position="326"/>
        <end position="349"/>
    </location>
</feature>
<feature type="transmembrane region" description="Helical" evidence="8">
    <location>
        <begin position="103"/>
        <end position="123"/>
    </location>
</feature>
<evidence type="ECO:0000313" key="10">
    <source>
        <dbReference type="EMBL" id="MDZ5762074.1"/>
    </source>
</evidence>
<dbReference type="PROSITE" id="PS50850">
    <property type="entry name" value="MFS"/>
    <property type="match status" value="1"/>
</dbReference>
<dbReference type="PANTHER" id="PTHR43528">
    <property type="entry name" value="ALPHA-KETOGLUTARATE PERMEASE"/>
    <property type="match status" value="1"/>
</dbReference>
<dbReference type="SUPFAM" id="SSF103473">
    <property type="entry name" value="MFS general substrate transporter"/>
    <property type="match status" value="1"/>
</dbReference>
<evidence type="ECO:0000256" key="6">
    <source>
        <dbReference type="ARBA" id="ARBA00022989"/>
    </source>
</evidence>
<dbReference type="EMBL" id="JARGYT010000018">
    <property type="protein sequence ID" value="MDZ5762074.1"/>
    <property type="molecule type" value="Genomic_DNA"/>
</dbReference>
<name>A0ABU5L7H3_9RICK</name>
<proteinExistence type="predicted"/>
<evidence type="ECO:0000256" key="4">
    <source>
        <dbReference type="ARBA" id="ARBA00022692"/>
    </source>
</evidence>
<dbReference type="InterPro" id="IPR036259">
    <property type="entry name" value="MFS_trans_sf"/>
</dbReference>
<dbReference type="PANTHER" id="PTHR43528:SF1">
    <property type="entry name" value="ALPHA-KETOGLUTARATE PERMEASE"/>
    <property type="match status" value="1"/>
</dbReference>